<accession>Q2GRD8</accession>
<reference evidence="2" key="1">
    <citation type="journal article" date="2015" name="Genome Announc.">
        <title>Draft genome sequence of the cellulolytic fungus Chaetomium globosum.</title>
        <authorList>
            <person name="Cuomo C.A."/>
            <person name="Untereiner W.A."/>
            <person name="Ma L.-J."/>
            <person name="Grabherr M."/>
            <person name="Birren B.W."/>
        </authorList>
    </citation>
    <scope>NUCLEOTIDE SEQUENCE [LARGE SCALE GENOMIC DNA]</scope>
    <source>
        <strain evidence="2">ATCC 6205 / CBS 148.51 / DSM 1962 / NBRC 6347 / NRRL 1970</strain>
    </source>
</reference>
<name>Q2GRD8_CHAGB</name>
<dbReference type="InParanoid" id="Q2GRD8"/>
<proteinExistence type="predicted"/>
<dbReference type="GeneID" id="4395685"/>
<keyword evidence="2" id="KW-1185">Reference proteome</keyword>
<dbReference type="EMBL" id="CH408034">
    <property type="protein sequence ID" value="EAQ85452.1"/>
    <property type="molecule type" value="Genomic_DNA"/>
</dbReference>
<sequence length="65" mass="7015">MNLAGAMMNQARECLHALINDALHPPERRSWAQLSAGAYGGGGPIAFRRMAFRRAPPQQPGGLKT</sequence>
<dbReference type="Proteomes" id="UP000001056">
    <property type="component" value="Unassembled WGS sequence"/>
</dbReference>
<evidence type="ECO:0000313" key="2">
    <source>
        <dbReference type="Proteomes" id="UP000001056"/>
    </source>
</evidence>
<protein>
    <submittedName>
        <fullName evidence="1">Uncharacterized protein</fullName>
    </submittedName>
</protein>
<dbReference type="VEuPathDB" id="FungiDB:CHGG_09466"/>
<evidence type="ECO:0000313" key="1">
    <source>
        <dbReference type="EMBL" id="EAQ85452.1"/>
    </source>
</evidence>
<dbReference type="HOGENOM" id="CLU_2849504_0_0_1"/>
<organism evidence="1 2">
    <name type="scientific">Chaetomium globosum (strain ATCC 6205 / CBS 148.51 / DSM 1962 / NBRC 6347 / NRRL 1970)</name>
    <name type="common">Soil fungus</name>
    <dbReference type="NCBI Taxonomy" id="306901"/>
    <lineage>
        <taxon>Eukaryota</taxon>
        <taxon>Fungi</taxon>
        <taxon>Dikarya</taxon>
        <taxon>Ascomycota</taxon>
        <taxon>Pezizomycotina</taxon>
        <taxon>Sordariomycetes</taxon>
        <taxon>Sordariomycetidae</taxon>
        <taxon>Sordariales</taxon>
        <taxon>Chaetomiaceae</taxon>
        <taxon>Chaetomium</taxon>
    </lineage>
</organism>
<gene>
    <name evidence="1" type="ORF">CHGG_09466</name>
</gene>
<dbReference type="RefSeq" id="XP_001227393.1">
    <property type="nucleotide sequence ID" value="XM_001227392.1"/>
</dbReference>
<dbReference type="AlphaFoldDB" id="Q2GRD8"/>